<dbReference type="Pfam" id="PF07583">
    <property type="entry name" value="PSCyt2"/>
    <property type="match status" value="1"/>
</dbReference>
<feature type="chain" id="PRO_5034264130" evidence="1">
    <location>
        <begin position="26"/>
        <end position="902"/>
    </location>
</feature>
<feature type="domain" description="DUF1553" evidence="4">
    <location>
        <begin position="629"/>
        <end position="862"/>
    </location>
</feature>
<evidence type="ECO:0000259" key="2">
    <source>
        <dbReference type="Pfam" id="PF03422"/>
    </source>
</evidence>
<reference evidence="5 6" key="1">
    <citation type="submission" date="2020-10" db="EMBL/GenBank/DDBJ databases">
        <title>Wide distribution of Phycisphaera-like planctomycetes from WD2101 soil group in peatlands and genome analysis of the first cultivated representative.</title>
        <authorList>
            <person name="Dedysh S.N."/>
            <person name="Beletsky A.V."/>
            <person name="Ivanova A."/>
            <person name="Kulichevskaya I.S."/>
            <person name="Suzina N.E."/>
            <person name="Philippov D.A."/>
            <person name="Rakitin A.L."/>
            <person name="Mardanov A.V."/>
            <person name="Ravin N.V."/>
        </authorList>
    </citation>
    <scope>NUCLEOTIDE SEQUENCE [LARGE SCALE GENOMIC DNA]</scope>
    <source>
        <strain evidence="5 6">M1803</strain>
    </source>
</reference>
<evidence type="ECO:0000313" key="5">
    <source>
        <dbReference type="EMBL" id="QOV92270.1"/>
    </source>
</evidence>
<dbReference type="InterPro" id="IPR011444">
    <property type="entry name" value="DUF1549"/>
</dbReference>
<evidence type="ECO:0000256" key="1">
    <source>
        <dbReference type="SAM" id="SignalP"/>
    </source>
</evidence>
<proteinExistence type="predicted"/>
<dbReference type="Pfam" id="PF07587">
    <property type="entry name" value="PSD1"/>
    <property type="match status" value="1"/>
</dbReference>
<keyword evidence="6" id="KW-1185">Reference proteome</keyword>
<protein>
    <submittedName>
        <fullName evidence="5">DUF1549 domain-containing protein</fullName>
    </submittedName>
</protein>
<feature type="domain" description="CBM6" evidence="2">
    <location>
        <begin position="383"/>
        <end position="503"/>
    </location>
</feature>
<sequence>MRNRWIAIFSSLAAGLLSARVASWAADKPASTAAPAVRYDGHVGQDAYDWKHWSAFWAFQPVRRPAVPPIAPDGNTVKSSSSSPRNEVDAFVVDRLRSKGLTLAPEADKLTLLRRVTFDLIGLPPSPEEVRAFLADRSGDAYEKVIERLLASPHYGERWGRHWLDVARYTPGRVSFPAIKHTAGDSHYRDYVVRAFNNDKPYDRFITEQLAGDLLTPPADRQAHIDQIVAPAFLSIGSWFEMETDPNRLRLEMVDEMINTTTRAFMGISVACARCHDHKFDPIPIQDYYALGGIFRSTRVVGEFSDNWRDGRTRQLRPLALPDQVSANDALRKAIERLEGERWSLLEQRHRQKLADWKAVEPAYRDAANIVLDKSKPLVFHHEAEDFDGQDNLRIAQLQRDGKGVEVIETQTATAQWVKYKVEVAEAAKYRLEVLHSTDDRTPIDVVVNGESARNDALAVPTGGAGLAYQRWDVAATIDLHAGLNFLRLMAKGGNFPRIDRLRYVKIDPAIEAGIQSVAKEQKLVARLLEQFVYWPSEPWPTTAGIEAYLDDKDVAAIAAIDRQVVERSGQIKPYPLAVAVTDQPSPVDLPVYLRGQTYRESAYLVPRGVPRFLDHALPRPEIAAGQSGRLELAHWLTDPRHPLTSRVMVNRIWAWHFGKGLVDSPSDFGSRGSTPTHPELLDWLAATFMEKGWSIKQMHRLILLSATYRQSSQSQATDQVDPDNKLLSHFPRRRLEAEALYDTMLASINTLVRQPSGQPLEFAKSSNRAMYTLTTSRSPPGLGVDVRKMLTLFDVEMEGQPIGSRPTSATPAQSLFWLNSPLVKYFADRFAERLLKMDKLTDAKRVEMAYSLAIGRPPDKAIAGPLLAFVQQAEADGNTRQEAWSRLCQALYASTEFRYVN</sequence>
<dbReference type="EMBL" id="CP063458">
    <property type="protein sequence ID" value="QOV92270.1"/>
    <property type="molecule type" value="Genomic_DNA"/>
</dbReference>
<feature type="signal peptide" evidence="1">
    <location>
        <begin position="1"/>
        <end position="25"/>
    </location>
</feature>
<dbReference type="InterPro" id="IPR008979">
    <property type="entry name" value="Galactose-bd-like_sf"/>
</dbReference>
<dbReference type="PANTHER" id="PTHR35889">
    <property type="entry name" value="CYCLOINULO-OLIGOSACCHARIDE FRUCTANOTRANSFERASE-RELATED"/>
    <property type="match status" value="1"/>
</dbReference>
<gene>
    <name evidence="5" type="ORF">IPV69_13295</name>
</gene>
<name>A0A7M2X618_9BACT</name>
<dbReference type="RefSeq" id="WP_206295604.1">
    <property type="nucleotide sequence ID" value="NZ_CP063458.1"/>
</dbReference>
<dbReference type="InterPro" id="IPR022655">
    <property type="entry name" value="DUF1553"/>
</dbReference>
<dbReference type="Pfam" id="PF03422">
    <property type="entry name" value="CBM_6"/>
    <property type="match status" value="1"/>
</dbReference>
<evidence type="ECO:0000259" key="4">
    <source>
        <dbReference type="Pfam" id="PF07587"/>
    </source>
</evidence>
<evidence type="ECO:0000259" key="3">
    <source>
        <dbReference type="Pfam" id="PF07583"/>
    </source>
</evidence>
<dbReference type="KEGG" id="hbs:IPV69_13295"/>
<accession>A0A7M2X618</accession>
<dbReference type="Gene3D" id="2.60.120.260">
    <property type="entry name" value="Galactose-binding domain-like"/>
    <property type="match status" value="1"/>
</dbReference>
<dbReference type="PANTHER" id="PTHR35889:SF3">
    <property type="entry name" value="F-BOX DOMAIN-CONTAINING PROTEIN"/>
    <property type="match status" value="1"/>
</dbReference>
<dbReference type="Proteomes" id="UP000593765">
    <property type="component" value="Chromosome"/>
</dbReference>
<dbReference type="SUPFAM" id="SSF49785">
    <property type="entry name" value="Galactose-binding domain-like"/>
    <property type="match status" value="1"/>
</dbReference>
<evidence type="ECO:0000313" key="6">
    <source>
        <dbReference type="Proteomes" id="UP000593765"/>
    </source>
</evidence>
<dbReference type="GO" id="GO:0030246">
    <property type="term" value="F:carbohydrate binding"/>
    <property type="evidence" value="ECO:0007669"/>
    <property type="project" value="InterPro"/>
</dbReference>
<organism evidence="5 6">
    <name type="scientific">Humisphaera borealis</name>
    <dbReference type="NCBI Taxonomy" id="2807512"/>
    <lineage>
        <taxon>Bacteria</taxon>
        <taxon>Pseudomonadati</taxon>
        <taxon>Planctomycetota</taxon>
        <taxon>Phycisphaerae</taxon>
        <taxon>Tepidisphaerales</taxon>
        <taxon>Tepidisphaeraceae</taxon>
        <taxon>Humisphaera</taxon>
    </lineage>
</organism>
<dbReference type="AlphaFoldDB" id="A0A7M2X618"/>
<feature type="domain" description="DUF1549" evidence="3">
    <location>
        <begin position="87"/>
        <end position="299"/>
    </location>
</feature>
<dbReference type="InterPro" id="IPR005084">
    <property type="entry name" value="CBM6"/>
</dbReference>
<keyword evidence="1" id="KW-0732">Signal</keyword>